<dbReference type="GO" id="GO:0071897">
    <property type="term" value="P:DNA biosynthetic process"/>
    <property type="evidence" value="ECO:0007669"/>
    <property type="project" value="UniProtKB-ARBA"/>
</dbReference>
<dbReference type="SUPFAM" id="SSF56672">
    <property type="entry name" value="DNA/RNA polymerases"/>
    <property type="match status" value="1"/>
</dbReference>
<dbReference type="PROSITE" id="PS50175">
    <property type="entry name" value="ASP_PROT_RETROV"/>
    <property type="match status" value="1"/>
</dbReference>
<proteinExistence type="predicted"/>
<organism evidence="3 4">
    <name type="scientific">Temnothorax curvispinosus</name>
    <dbReference type="NCBI Taxonomy" id="300111"/>
    <lineage>
        <taxon>Eukaryota</taxon>
        <taxon>Metazoa</taxon>
        <taxon>Ecdysozoa</taxon>
        <taxon>Arthropoda</taxon>
        <taxon>Hexapoda</taxon>
        <taxon>Insecta</taxon>
        <taxon>Pterygota</taxon>
        <taxon>Neoptera</taxon>
        <taxon>Endopterygota</taxon>
        <taxon>Hymenoptera</taxon>
        <taxon>Apocrita</taxon>
        <taxon>Aculeata</taxon>
        <taxon>Formicoidea</taxon>
        <taxon>Formicidae</taxon>
        <taxon>Myrmicinae</taxon>
        <taxon>Temnothorax</taxon>
    </lineage>
</organism>
<evidence type="ECO:0000313" key="3">
    <source>
        <dbReference type="Proteomes" id="UP000504618"/>
    </source>
</evidence>
<gene>
    <name evidence="4" type="primary">LOC112466877</name>
</gene>
<dbReference type="AlphaFoldDB" id="A0A6J1R8J4"/>
<dbReference type="GeneID" id="112466877"/>
<keyword evidence="1" id="KW-0378">Hydrolase</keyword>
<evidence type="ECO:0000256" key="1">
    <source>
        <dbReference type="ARBA" id="ARBA00022801"/>
    </source>
</evidence>
<dbReference type="PANTHER" id="PTHR47331">
    <property type="entry name" value="PHD-TYPE DOMAIN-CONTAINING PROTEIN"/>
    <property type="match status" value="1"/>
</dbReference>
<feature type="domain" description="Peptidase A2" evidence="2">
    <location>
        <begin position="47"/>
        <end position="125"/>
    </location>
</feature>
<dbReference type="SUPFAM" id="SSF50630">
    <property type="entry name" value="Acid proteases"/>
    <property type="match status" value="1"/>
</dbReference>
<dbReference type="CDD" id="cd00303">
    <property type="entry name" value="retropepsin_like"/>
    <property type="match status" value="1"/>
</dbReference>
<dbReference type="InterPro" id="IPR021109">
    <property type="entry name" value="Peptidase_aspartic_dom_sf"/>
</dbReference>
<sequence length="402" mass="45040">MPRPPPQSDYLLPPPPSPPSITSSRLAVLLATCRALMRSPSGDSHHVRMLVDPGSELTFISRSLVKQLQFPKQPSAIPILGIGGFHSGRTCGTVSVTLQSIHSPWSILITAHVLPKLITRLPLFGPLDRQWTHLQGLLLADPTFLIPGRIDLILGADTYGLFVQSEILKGAEYEPVAQRTIFGWIVLGPLSIPSPSETTACQATASQDIHDLLASFWLQEEVPSTTANLFTPEEAECETHSKATHSRDPSGCYIVRLPFKSPATQLGNSHQTAQACLQRLLRRFSSDEAYRLRYSLFMREYEELRHMTRVPLCRSDSTPVYYLPHHAVLKGDDIRVVFNGSSITSTGLSLNDLLHTGAKLQSDISDVLLWIRLHRYIFITDIRKMFRQIMLHPDDWVFQRIL</sequence>
<evidence type="ECO:0000313" key="4">
    <source>
        <dbReference type="RefSeq" id="XP_024890987.1"/>
    </source>
</evidence>
<accession>A0A6J1R8J4</accession>
<dbReference type="Pfam" id="PF13650">
    <property type="entry name" value="Asp_protease_2"/>
    <property type="match status" value="1"/>
</dbReference>
<dbReference type="GO" id="GO:0004190">
    <property type="term" value="F:aspartic-type endopeptidase activity"/>
    <property type="evidence" value="ECO:0007669"/>
    <property type="project" value="InterPro"/>
</dbReference>
<dbReference type="PANTHER" id="PTHR47331:SF5">
    <property type="entry name" value="RIBONUCLEASE H"/>
    <property type="match status" value="1"/>
</dbReference>
<evidence type="ECO:0000259" key="2">
    <source>
        <dbReference type="PROSITE" id="PS50175"/>
    </source>
</evidence>
<dbReference type="RefSeq" id="XP_024890987.1">
    <property type="nucleotide sequence ID" value="XM_025035219.1"/>
</dbReference>
<dbReference type="GO" id="GO:0006508">
    <property type="term" value="P:proteolysis"/>
    <property type="evidence" value="ECO:0007669"/>
    <property type="project" value="InterPro"/>
</dbReference>
<dbReference type="Gene3D" id="2.40.70.10">
    <property type="entry name" value="Acid Proteases"/>
    <property type="match status" value="1"/>
</dbReference>
<dbReference type="OrthoDB" id="8045623at2759"/>
<dbReference type="InterPro" id="IPR043502">
    <property type="entry name" value="DNA/RNA_pol_sf"/>
</dbReference>
<protein>
    <submittedName>
        <fullName evidence="4">Uncharacterized protein LOC112466877</fullName>
    </submittedName>
</protein>
<dbReference type="Proteomes" id="UP000504618">
    <property type="component" value="Unplaced"/>
</dbReference>
<keyword evidence="3" id="KW-1185">Reference proteome</keyword>
<name>A0A6J1R8J4_9HYME</name>
<dbReference type="InterPro" id="IPR001995">
    <property type="entry name" value="Peptidase_A2_cat"/>
</dbReference>
<reference evidence="4" key="1">
    <citation type="submission" date="2025-08" db="UniProtKB">
        <authorList>
            <consortium name="RefSeq"/>
        </authorList>
    </citation>
    <scope>IDENTIFICATION</scope>
    <source>
        <tissue evidence="4">Whole body</tissue>
    </source>
</reference>